<dbReference type="EMBL" id="LXQA010672394">
    <property type="protein sequence ID" value="MCI65261.1"/>
    <property type="molecule type" value="Genomic_DNA"/>
</dbReference>
<feature type="non-terminal residue" evidence="2">
    <location>
        <position position="1"/>
    </location>
</feature>
<organism evidence="2 3">
    <name type="scientific">Trifolium medium</name>
    <dbReference type="NCBI Taxonomy" id="97028"/>
    <lineage>
        <taxon>Eukaryota</taxon>
        <taxon>Viridiplantae</taxon>
        <taxon>Streptophyta</taxon>
        <taxon>Embryophyta</taxon>
        <taxon>Tracheophyta</taxon>
        <taxon>Spermatophyta</taxon>
        <taxon>Magnoliopsida</taxon>
        <taxon>eudicotyledons</taxon>
        <taxon>Gunneridae</taxon>
        <taxon>Pentapetalae</taxon>
        <taxon>rosids</taxon>
        <taxon>fabids</taxon>
        <taxon>Fabales</taxon>
        <taxon>Fabaceae</taxon>
        <taxon>Papilionoideae</taxon>
        <taxon>50 kb inversion clade</taxon>
        <taxon>NPAAA clade</taxon>
        <taxon>Hologalegina</taxon>
        <taxon>IRL clade</taxon>
        <taxon>Trifolieae</taxon>
        <taxon>Trifolium</taxon>
    </lineage>
</organism>
<name>A0A392TVR7_9FABA</name>
<keyword evidence="1" id="KW-1133">Transmembrane helix</keyword>
<proteinExistence type="predicted"/>
<comment type="caution">
    <text evidence="2">The sequence shown here is derived from an EMBL/GenBank/DDBJ whole genome shotgun (WGS) entry which is preliminary data.</text>
</comment>
<keyword evidence="3" id="KW-1185">Reference proteome</keyword>
<keyword evidence="1" id="KW-0472">Membrane</keyword>
<feature type="transmembrane region" description="Helical" evidence="1">
    <location>
        <begin position="21"/>
        <end position="42"/>
    </location>
</feature>
<dbReference type="AlphaFoldDB" id="A0A392TVR7"/>
<evidence type="ECO:0000256" key="1">
    <source>
        <dbReference type="SAM" id="Phobius"/>
    </source>
</evidence>
<evidence type="ECO:0000313" key="2">
    <source>
        <dbReference type="EMBL" id="MCI65261.1"/>
    </source>
</evidence>
<keyword evidence="1" id="KW-0812">Transmembrane</keyword>
<protein>
    <submittedName>
        <fullName evidence="2">Uncharacterized protein</fullName>
    </submittedName>
</protein>
<dbReference type="Proteomes" id="UP000265520">
    <property type="component" value="Unassembled WGS sequence"/>
</dbReference>
<evidence type="ECO:0000313" key="3">
    <source>
        <dbReference type="Proteomes" id="UP000265520"/>
    </source>
</evidence>
<sequence length="54" mass="6001">RDDRSFFATDFLRIFGLVKGMELRGIALITSFCVDGAAFVLLGEDLTESDMIVK</sequence>
<reference evidence="2 3" key="1">
    <citation type="journal article" date="2018" name="Front. Plant Sci.">
        <title>Red Clover (Trifolium pratense) and Zigzag Clover (T. medium) - A Picture of Genomic Similarities and Differences.</title>
        <authorList>
            <person name="Dluhosova J."/>
            <person name="Istvanek J."/>
            <person name="Nedelnik J."/>
            <person name="Repkova J."/>
        </authorList>
    </citation>
    <scope>NUCLEOTIDE SEQUENCE [LARGE SCALE GENOMIC DNA]</scope>
    <source>
        <strain evidence="3">cv. 10/8</strain>
        <tissue evidence="2">Leaf</tissue>
    </source>
</reference>
<accession>A0A392TVR7</accession>